<protein>
    <submittedName>
        <fullName evidence="13">UROL1 protein</fullName>
    </submittedName>
</protein>
<evidence type="ECO:0000256" key="6">
    <source>
        <dbReference type="PROSITE-ProRule" id="PRU00076"/>
    </source>
</evidence>
<dbReference type="PROSITE" id="PS01187">
    <property type="entry name" value="EGF_CA"/>
    <property type="match status" value="3"/>
</dbReference>
<dbReference type="InterPro" id="IPR048290">
    <property type="entry name" value="ZP_chr"/>
</dbReference>
<keyword evidence="5" id="KW-0325">Glycoprotein</keyword>
<dbReference type="InterPro" id="IPR001507">
    <property type="entry name" value="ZP_dom"/>
</dbReference>
<accession>A0A7L3Z8J7</accession>
<name>A0A7L3Z8J7_FREGA</name>
<evidence type="ECO:0000313" key="14">
    <source>
        <dbReference type="Proteomes" id="UP000563060"/>
    </source>
</evidence>
<feature type="domain" description="ZP" evidence="11">
    <location>
        <begin position="1106"/>
        <end position="1348"/>
    </location>
</feature>
<keyword evidence="3" id="KW-0677">Repeat</keyword>
<dbReference type="InterPro" id="IPR018097">
    <property type="entry name" value="EGF_Ca-bd_CS"/>
</dbReference>
<dbReference type="Gene3D" id="4.10.75.10">
    <property type="entry name" value="Elafin-like"/>
    <property type="match status" value="1"/>
</dbReference>
<proteinExistence type="predicted"/>
<dbReference type="PROSITE" id="PS00010">
    <property type="entry name" value="ASX_HYDROXYL"/>
    <property type="match status" value="2"/>
</dbReference>
<gene>
    <name evidence="13" type="primary">Umodl1</name>
    <name evidence="13" type="ORF">FREGRA_R14708</name>
</gene>
<dbReference type="Pfam" id="PF00100">
    <property type="entry name" value="Zona_pellucida"/>
    <property type="match status" value="1"/>
</dbReference>
<dbReference type="EMBL" id="VZZT01001817">
    <property type="protein sequence ID" value="NXW08260.1"/>
    <property type="molecule type" value="Genomic_DNA"/>
</dbReference>
<dbReference type="PRINTS" id="PR00023">
    <property type="entry name" value="ZPELLUCIDA"/>
</dbReference>
<evidence type="ECO:0000256" key="7">
    <source>
        <dbReference type="SAM" id="MobiDB-lite"/>
    </source>
</evidence>
<dbReference type="SMART" id="SM00241">
    <property type="entry name" value="ZP"/>
    <property type="match status" value="1"/>
</dbReference>
<evidence type="ECO:0000256" key="4">
    <source>
        <dbReference type="ARBA" id="ARBA00023157"/>
    </source>
</evidence>
<feature type="compositionally biased region" description="Low complexity" evidence="7">
    <location>
        <begin position="750"/>
        <end position="761"/>
    </location>
</feature>
<keyword evidence="8" id="KW-1133">Transmembrane helix</keyword>
<feature type="compositionally biased region" description="Low complexity" evidence="7">
    <location>
        <begin position="554"/>
        <end position="567"/>
    </location>
</feature>
<comment type="caution">
    <text evidence="13">The sequence shown here is derived from an EMBL/GenBank/DDBJ whole genome shotgun (WGS) entry which is preliminary data.</text>
</comment>
<feature type="non-terminal residue" evidence="13">
    <location>
        <position position="1429"/>
    </location>
</feature>
<dbReference type="InterPro" id="IPR011489">
    <property type="entry name" value="EMI_domain"/>
</dbReference>
<feature type="region of interest" description="Disordered" evidence="7">
    <location>
        <begin position="619"/>
        <end position="657"/>
    </location>
</feature>
<dbReference type="SUPFAM" id="SSF82671">
    <property type="entry name" value="SEA domain"/>
    <property type="match status" value="1"/>
</dbReference>
<dbReference type="GO" id="GO:0005509">
    <property type="term" value="F:calcium ion binding"/>
    <property type="evidence" value="ECO:0007669"/>
    <property type="project" value="InterPro"/>
</dbReference>
<feature type="domain" description="EMI" evidence="12">
    <location>
        <begin position="29"/>
        <end position="102"/>
    </location>
</feature>
<dbReference type="Pfam" id="PF00095">
    <property type="entry name" value="WAP"/>
    <property type="match status" value="1"/>
</dbReference>
<reference evidence="13 14" key="1">
    <citation type="submission" date="2019-09" db="EMBL/GenBank/DDBJ databases">
        <title>Bird 10,000 Genomes (B10K) Project - Family phase.</title>
        <authorList>
            <person name="Zhang G."/>
        </authorList>
    </citation>
    <scope>NUCLEOTIDE SEQUENCE [LARGE SCALE GENOMIC DNA]</scope>
    <source>
        <strain evidence="13">B10K-DU-006-09</strain>
        <tissue evidence="13">Muscle</tissue>
    </source>
</reference>
<dbReference type="InterPro" id="IPR049883">
    <property type="entry name" value="NOTCH1_EGF-like"/>
</dbReference>
<keyword evidence="1 6" id="KW-0245">EGF-like domain</keyword>
<feature type="non-terminal residue" evidence="13">
    <location>
        <position position="1"/>
    </location>
</feature>
<dbReference type="Proteomes" id="UP000563060">
    <property type="component" value="Unassembled WGS sequence"/>
</dbReference>
<dbReference type="Pfam" id="PF01390">
    <property type="entry name" value="SEA"/>
    <property type="match status" value="1"/>
</dbReference>
<dbReference type="Gene3D" id="2.60.40.3210">
    <property type="entry name" value="Zona pellucida, ZP-N domain"/>
    <property type="match status" value="1"/>
</dbReference>
<dbReference type="PROSITE" id="PS51034">
    <property type="entry name" value="ZP_2"/>
    <property type="match status" value="1"/>
</dbReference>
<dbReference type="InterPro" id="IPR013783">
    <property type="entry name" value="Ig-like_fold"/>
</dbReference>
<dbReference type="InterPro" id="IPR000152">
    <property type="entry name" value="EGF-type_Asp/Asn_hydroxyl_site"/>
</dbReference>
<dbReference type="InterPro" id="IPR003961">
    <property type="entry name" value="FN3_dom"/>
</dbReference>
<dbReference type="SUPFAM" id="SSF57256">
    <property type="entry name" value="Elafin-like"/>
    <property type="match status" value="1"/>
</dbReference>
<dbReference type="Pfam" id="PF23344">
    <property type="entry name" value="ZP-N"/>
    <property type="match status" value="1"/>
</dbReference>
<evidence type="ECO:0000259" key="9">
    <source>
        <dbReference type="PROSITE" id="PS50024"/>
    </source>
</evidence>
<evidence type="ECO:0000256" key="1">
    <source>
        <dbReference type="ARBA" id="ARBA00022536"/>
    </source>
</evidence>
<dbReference type="FunFam" id="2.10.25.10:FF:000038">
    <property type="entry name" value="Fibrillin 2"/>
    <property type="match status" value="2"/>
</dbReference>
<keyword evidence="8" id="KW-0812">Transmembrane</keyword>
<dbReference type="InterPro" id="IPR009030">
    <property type="entry name" value="Growth_fac_rcpt_cys_sf"/>
</dbReference>
<feature type="compositionally biased region" description="Polar residues" evidence="7">
    <location>
        <begin position="634"/>
        <end position="652"/>
    </location>
</feature>
<dbReference type="SMART" id="SM00060">
    <property type="entry name" value="FN3"/>
    <property type="match status" value="2"/>
</dbReference>
<dbReference type="InterPro" id="IPR000742">
    <property type="entry name" value="EGF"/>
</dbReference>
<dbReference type="CDD" id="cd00199">
    <property type="entry name" value="WAP"/>
    <property type="match status" value="1"/>
</dbReference>
<dbReference type="InterPro" id="IPR036364">
    <property type="entry name" value="SEA_dom_sf"/>
</dbReference>
<dbReference type="PROSITE" id="PS50026">
    <property type="entry name" value="EGF_3"/>
    <property type="match status" value="2"/>
</dbReference>
<dbReference type="PANTHER" id="PTHR14002">
    <property type="entry name" value="ENDOGLIN/TGF-BETA RECEPTOR TYPE III"/>
    <property type="match status" value="1"/>
</dbReference>
<feature type="domain" description="SEA" evidence="9">
    <location>
        <begin position="898"/>
        <end position="1010"/>
    </location>
</feature>
<dbReference type="SMART" id="SM00181">
    <property type="entry name" value="EGF"/>
    <property type="match status" value="2"/>
</dbReference>
<evidence type="ECO:0000256" key="5">
    <source>
        <dbReference type="ARBA" id="ARBA00023180"/>
    </source>
</evidence>
<dbReference type="InterPro" id="IPR036645">
    <property type="entry name" value="Elafin-like_sf"/>
</dbReference>
<dbReference type="CDD" id="cd00054">
    <property type="entry name" value="EGF_CA"/>
    <property type="match status" value="3"/>
</dbReference>
<feature type="domain" description="SEA" evidence="9">
    <location>
        <begin position="388"/>
        <end position="502"/>
    </location>
</feature>
<keyword evidence="4" id="KW-1015">Disulfide bond</keyword>
<dbReference type="InterPro" id="IPR036116">
    <property type="entry name" value="FN3_sf"/>
</dbReference>
<dbReference type="PROSITE" id="PS51041">
    <property type="entry name" value="EMI"/>
    <property type="match status" value="1"/>
</dbReference>
<evidence type="ECO:0000256" key="2">
    <source>
        <dbReference type="ARBA" id="ARBA00022729"/>
    </source>
</evidence>
<dbReference type="InterPro" id="IPR001881">
    <property type="entry name" value="EGF-like_Ca-bd_dom"/>
</dbReference>
<keyword evidence="14" id="KW-1185">Reference proteome</keyword>
<feature type="domain" description="EGF-like" evidence="10">
    <location>
        <begin position="499"/>
        <end position="544"/>
    </location>
</feature>
<feature type="region of interest" description="Disordered" evidence="7">
    <location>
        <begin position="534"/>
        <end position="567"/>
    </location>
</feature>
<evidence type="ECO:0000259" key="12">
    <source>
        <dbReference type="PROSITE" id="PS51041"/>
    </source>
</evidence>
<feature type="region of interest" description="Disordered" evidence="7">
    <location>
        <begin position="704"/>
        <end position="778"/>
    </location>
</feature>
<dbReference type="GO" id="GO:0030414">
    <property type="term" value="F:peptidase inhibitor activity"/>
    <property type="evidence" value="ECO:0007669"/>
    <property type="project" value="InterPro"/>
</dbReference>
<feature type="domain" description="EGF-like" evidence="10">
    <location>
        <begin position="1007"/>
        <end position="1045"/>
    </location>
</feature>
<evidence type="ECO:0000259" key="10">
    <source>
        <dbReference type="PROSITE" id="PS50026"/>
    </source>
</evidence>
<dbReference type="PANTHER" id="PTHR14002:SF22">
    <property type="entry name" value="UROMODULIN-LIKE 1"/>
    <property type="match status" value="1"/>
</dbReference>
<dbReference type="Gene3D" id="2.60.40.4100">
    <property type="entry name" value="Zona pellucida, ZP-C domain"/>
    <property type="match status" value="1"/>
</dbReference>
<comment type="caution">
    <text evidence="6">Lacks conserved residue(s) required for the propagation of feature annotation.</text>
</comment>
<dbReference type="InterPro" id="IPR055355">
    <property type="entry name" value="ZP-C"/>
</dbReference>
<dbReference type="InterPro" id="IPR042235">
    <property type="entry name" value="ZP-C_dom"/>
</dbReference>
<dbReference type="Pfam" id="PF07645">
    <property type="entry name" value="EGF_CA"/>
    <property type="match status" value="3"/>
</dbReference>
<keyword evidence="2" id="KW-0732">Signal</keyword>
<feature type="region of interest" description="Disordered" evidence="7">
    <location>
        <begin position="590"/>
        <end position="609"/>
    </location>
</feature>
<dbReference type="SMART" id="SM00179">
    <property type="entry name" value="EGF_CA"/>
    <property type="match status" value="3"/>
</dbReference>
<dbReference type="InterPro" id="IPR008197">
    <property type="entry name" value="WAP_dom"/>
</dbReference>
<evidence type="ECO:0000256" key="8">
    <source>
        <dbReference type="SAM" id="Phobius"/>
    </source>
</evidence>
<dbReference type="Gene3D" id="2.60.40.10">
    <property type="entry name" value="Immunoglobulins"/>
    <property type="match status" value="1"/>
</dbReference>
<dbReference type="InterPro" id="IPR055356">
    <property type="entry name" value="ZP-N"/>
</dbReference>
<dbReference type="InterPro" id="IPR000082">
    <property type="entry name" value="SEA_dom"/>
</dbReference>
<dbReference type="PROSITE" id="PS50024">
    <property type="entry name" value="SEA"/>
    <property type="match status" value="2"/>
</dbReference>
<evidence type="ECO:0000259" key="11">
    <source>
        <dbReference type="PROSITE" id="PS51034"/>
    </source>
</evidence>
<evidence type="ECO:0000313" key="13">
    <source>
        <dbReference type="EMBL" id="NXW08260.1"/>
    </source>
</evidence>
<dbReference type="Gene3D" id="2.10.25.10">
    <property type="entry name" value="Laminin"/>
    <property type="match status" value="2"/>
</dbReference>
<sequence length="1429" mass="157645">MLWGDKLALIPFFPVFFSSSLEKGLSLLGYHLCNYSLTKNVFKMVAYQKSYEKSTSCGGWIPWMVCPRTYYKTQYHTVEVPETITLTDCCEGYEQVGLYCSLAFNRSSVFASRPGICPMENMETSDYPCMFDTECPGLKKCCNSSKGASCVDPMPDGGTFWYNVTVLVKMDFSELIRVDSHLLNHSRLLHSVITGALQPLNASVHHIQSNRAEVYAGTVASQVLIGLHQPAPLVEVSSSLKDIVKRVYEVIDTEVQDVNECSYVEFNACPEKNTCVNLEGYYSCDPYEHADVNRHQLSPGEEDPSAVRNHRIFSVTSNSFEMSWHVTSTLNHTFQVQVFKGKEIIQNLKTEEMKMDVSGLEAGVMYSVEISYETCGKTSISHQNVKTEAKIFAITMRILNYNFTDDFHNASSSAYEEFSRLLLTELENSFPANISALYKSGKLKVQTESLEAGSIIVRLRITVQDPEFPVDASTFALVLSYLYNGSVLLVDQQNTAVEDWDECASHAENDCSVFAECINLMGSYLCRCKTTMDTNPSRPGRNCEGEQNTEFAPEEGSPAAPASPATTEVVAAVGSEMSTTVHLPATLPLGDKQVTHSHSPTSAPPAPWRKSLARQMGFGRDNSSMATGVAASKELTTSAEQRVAISPSQRSSVAEALPSASQQATALTNASMGTAGQEQLSSPLLVFPNQTAFATTRSHIAFGVPQANSKSGPRPALPATGDADIPTPNTTLGAQVETGRENSSWSKKYAGALGSPALPGASPAPSPRPGPAMDRSEYASGTRGNLLQWLALRWHDFLPRPAKLNLMTISFLPVPAQRIIVPDVTRTNLDITWSTEFMQSPAFQFLLLQTKQLVWETKTQYRSLTVSELEPSALYTVEIGTDVCREESKPVHQKVKTAVQKLSGTVRITNVKYSPGFSNTSSEEYQTFAQLFVDEVHKSLPLDVLQQMDTGLIKVLITGITNGSTVVSFNLLIAEDVDIYYIITTFRDAFEHSSYFTVDKSNLSINDYDECKSEEDDCSPDASCHNTLGFYQCSCNEGFADVHPERPGRSCEGKKFSLEDTTFSSVVLPPLTMDPVSTPEISPQASPVPVVKPAQEVSIKDAVRVFCEIEKIILAVQKRFLQQESIPESSLYLGEPHCNVSTSNGTHVVLQAGWSDCGTEVETNMTNTIVKTILRNDVSAQGVVHHLKVASPIHCVFQNDLLTSSGYTAEGLYTIFEDLHGSGHFRTEMQLFIGNSPIPKNFSVSASDDVLIEVGIQRADSKLKVVLTDCWATPTNNSVDPFSFTFISNSCPIPNTYTTLLENGNSYKAQFKMKIFSFVNNSVVYLHCKIRICMETPGKTCRTRCHAVRSLKTGETIATYRTSWGPLCKSAGEEKETGMGIGYIILIAFTVFCFVLGVVSLLIFQYHRKTGRYNFRIKSDNFSYQVFYD</sequence>
<feature type="transmembrane region" description="Helical" evidence="8">
    <location>
        <begin position="1380"/>
        <end position="1404"/>
    </location>
</feature>
<evidence type="ECO:0000256" key="3">
    <source>
        <dbReference type="ARBA" id="ARBA00022737"/>
    </source>
</evidence>
<keyword evidence="8" id="KW-0472">Membrane</keyword>
<dbReference type="SUPFAM" id="SSF57184">
    <property type="entry name" value="Growth factor receptor domain"/>
    <property type="match status" value="1"/>
</dbReference>
<dbReference type="SMART" id="SM00217">
    <property type="entry name" value="WAP"/>
    <property type="match status" value="1"/>
</dbReference>
<dbReference type="GO" id="GO:0071944">
    <property type="term" value="C:cell periphery"/>
    <property type="evidence" value="ECO:0007669"/>
    <property type="project" value="UniProtKB-ARBA"/>
</dbReference>
<organism evidence="13 14">
    <name type="scientific">Fregetta grallaria</name>
    <name type="common">White-bellied storm-petrel</name>
    <name type="synonym">Procellaria grallaria</name>
    <dbReference type="NCBI Taxonomy" id="79628"/>
    <lineage>
        <taxon>Eukaryota</taxon>
        <taxon>Metazoa</taxon>
        <taxon>Chordata</taxon>
        <taxon>Craniata</taxon>
        <taxon>Vertebrata</taxon>
        <taxon>Euteleostomi</taxon>
        <taxon>Archelosauria</taxon>
        <taxon>Archosauria</taxon>
        <taxon>Dinosauria</taxon>
        <taxon>Saurischia</taxon>
        <taxon>Theropoda</taxon>
        <taxon>Coelurosauria</taxon>
        <taxon>Aves</taxon>
        <taxon>Neognathae</taxon>
        <taxon>Neoaves</taxon>
        <taxon>Aequornithes</taxon>
        <taxon>Procellariiformes</taxon>
        <taxon>Hydrobatidae</taxon>
        <taxon>Fregetta</taxon>
    </lineage>
</organism>
<dbReference type="GO" id="GO:0005576">
    <property type="term" value="C:extracellular region"/>
    <property type="evidence" value="ECO:0007669"/>
    <property type="project" value="InterPro"/>
</dbReference>
<dbReference type="SUPFAM" id="SSF49265">
    <property type="entry name" value="Fibronectin type III"/>
    <property type="match status" value="1"/>
</dbReference>